<reference evidence="3" key="1">
    <citation type="journal article" date="2010" name="Nature">
        <title>The Amphimedon queenslandica genome and the evolution of animal complexity.</title>
        <authorList>
            <person name="Srivastava M."/>
            <person name="Simakov O."/>
            <person name="Chapman J."/>
            <person name="Fahey B."/>
            <person name="Gauthier M.E."/>
            <person name="Mitros T."/>
            <person name="Richards G.S."/>
            <person name="Conaco C."/>
            <person name="Dacre M."/>
            <person name="Hellsten U."/>
            <person name="Larroux C."/>
            <person name="Putnam N.H."/>
            <person name="Stanke M."/>
            <person name="Adamska M."/>
            <person name="Darling A."/>
            <person name="Degnan S.M."/>
            <person name="Oakley T.H."/>
            <person name="Plachetzki D.C."/>
            <person name="Zhai Y."/>
            <person name="Adamski M."/>
            <person name="Calcino A."/>
            <person name="Cummins S.F."/>
            <person name="Goodstein D.M."/>
            <person name="Harris C."/>
            <person name="Jackson D.J."/>
            <person name="Leys S.P."/>
            <person name="Shu S."/>
            <person name="Woodcroft B.J."/>
            <person name="Vervoort M."/>
            <person name="Kosik K.S."/>
            <person name="Manning G."/>
            <person name="Degnan B.M."/>
            <person name="Rokhsar D.S."/>
        </authorList>
    </citation>
    <scope>NUCLEOTIDE SEQUENCE [LARGE SCALE GENOMIC DNA]</scope>
</reference>
<dbReference type="EnsemblMetazoa" id="XM_020006443.1">
    <property type="protein sequence ID" value="XP_019862002.1"/>
    <property type="gene ID" value="LOC109590543"/>
</dbReference>
<dbReference type="GeneID" id="109590543"/>
<evidence type="ECO:0000313" key="2">
    <source>
        <dbReference type="EnsemblMetazoa" id="XP_019862002.1"/>
    </source>
</evidence>
<dbReference type="RefSeq" id="XP_019862002.1">
    <property type="nucleotide sequence ID" value="XM_020006443.1"/>
</dbReference>
<dbReference type="Gene3D" id="1.10.533.10">
    <property type="entry name" value="Death Domain, Fas"/>
    <property type="match status" value="1"/>
</dbReference>
<protein>
    <recommendedName>
        <fullName evidence="1">Death domain-containing protein</fullName>
    </recommendedName>
</protein>
<dbReference type="AlphaFoldDB" id="A0AAN0JXS8"/>
<keyword evidence="3" id="KW-1185">Reference proteome</keyword>
<dbReference type="SUPFAM" id="SSF47986">
    <property type="entry name" value="DEATH domain"/>
    <property type="match status" value="1"/>
</dbReference>
<dbReference type="GO" id="GO:0007165">
    <property type="term" value="P:signal transduction"/>
    <property type="evidence" value="ECO:0007669"/>
    <property type="project" value="InterPro"/>
</dbReference>
<dbReference type="CDD" id="cd01670">
    <property type="entry name" value="Death"/>
    <property type="match status" value="1"/>
</dbReference>
<dbReference type="Pfam" id="PF00531">
    <property type="entry name" value="Death"/>
    <property type="match status" value="1"/>
</dbReference>
<dbReference type="KEGG" id="aqu:109590543"/>
<dbReference type="PROSITE" id="PS50017">
    <property type="entry name" value="DEATH_DOMAIN"/>
    <property type="match status" value="1"/>
</dbReference>
<evidence type="ECO:0000259" key="1">
    <source>
        <dbReference type="PROSITE" id="PS50017"/>
    </source>
</evidence>
<organism evidence="2 3">
    <name type="scientific">Amphimedon queenslandica</name>
    <name type="common">Sponge</name>
    <dbReference type="NCBI Taxonomy" id="400682"/>
    <lineage>
        <taxon>Eukaryota</taxon>
        <taxon>Metazoa</taxon>
        <taxon>Porifera</taxon>
        <taxon>Demospongiae</taxon>
        <taxon>Heteroscleromorpha</taxon>
        <taxon>Haplosclerida</taxon>
        <taxon>Niphatidae</taxon>
        <taxon>Amphimedon</taxon>
    </lineage>
</organism>
<reference evidence="2" key="2">
    <citation type="submission" date="2024-06" db="UniProtKB">
        <authorList>
            <consortium name="EnsemblMetazoa"/>
        </authorList>
    </citation>
    <scope>IDENTIFICATION</scope>
</reference>
<dbReference type="InterPro" id="IPR011029">
    <property type="entry name" value="DEATH-like_dom_sf"/>
</dbReference>
<dbReference type="Proteomes" id="UP000007879">
    <property type="component" value="Unassembled WGS sequence"/>
</dbReference>
<name>A0AAN0JXS8_AMPQE</name>
<dbReference type="InterPro" id="IPR000488">
    <property type="entry name" value="Death_dom"/>
</dbReference>
<sequence length="211" mass="23550">MASKFASSLSSSVPVANQLTITDLPEVLQLLRRHGYSGVSYNLGLYLGLSSTTLDAIRRNSKEDSERCLRQCLTKWLQKADNVQKTKSGPSIYSLVSALRKLGENGVADRIDMEIHPACRIFARYTLNQSLLSVLPQLVTELCGAELIQESIAPQYEQGEELLGEIKAAVCKDYKKIEAFANILCKFTATADIGSAIMRDYSKYMYYNIYQ</sequence>
<proteinExistence type="predicted"/>
<accession>A0AAN0JXS8</accession>
<evidence type="ECO:0000313" key="3">
    <source>
        <dbReference type="Proteomes" id="UP000007879"/>
    </source>
</evidence>
<feature type="domain" description="Death" evidence="1">
    <location>
        <begin position="43"/>
        <end position="115"/>
    </location>
</feature>